<protein>
    <submittedName>
        <fullName evidence="2">Uncharacterized protein involved in tolerance to divalent cations</fullName>
    </submittedName>
</protein>
<comment type="caution">
    <text evidence="2">The sequence shown here is derived from an EMBL/GenBank/DDBJ whole genome shotgun (WGS) entry which is preliminary data.</text>
</comment>
<name>A0A318EJD7_9GAMM</name>
<dbReference type="OrthoDB" id="37622at2"/>
<dbReference type="PANTHER" id="PTHR23419:SF8">
    <property type="entry name" value="FI09726P"/>
    <property type="match status" value="1"/>
</dbReference>
<proteinExistence type="inferred from homology"/>
<dbReference type="Gene3D" id="3.30.70.120">
    <property type="match status" value="1"/>
</dbReference>
<dbReference type="GO" id="GO:0010038">
    <property type="term" value="P:response to metal ion"/>
    <property type="evidence" value="ECO:0007669"/>
    <property type="project" value="InterPro"/>
</dbReference>
<organism evidence="2 3">
    <name type="scientific">Sinimarinibacterium flocculans</name>
    <dbReference type="NCBI Taxonomy" id="985250"/>
    <lineage>
        <taxon>Bacteria</taxon>
        <taxon>Pseudomonadati</taxon>
        <taxon>Pseudomonadota</taxon>
        <taxon>Gammaproteobacteria</taxon>
        <taxon>Nevskiales</taxon>
        <taxon>Nevskiaceae</taxon>
        <taxon>Sinimarinibacterium</taxon>
    </lineage>
</organism>
<dbReference type="InterPro" id="IPR004323">
    <property type="entry name" value="Ion_tolerance_CutA"/>
</dbReference>
<accession>A0A318EJD7</accession>
<comment type="similarity">
    <text evidence="1">Belongs to the CutA family.</text>
</comment>
<reference evidence="2 3" key="1">
    <citation type="submission" date="2018-04" db="EMBL/GenBank/DDBJ databases">
        <title>Genomic Encyclopedia of Type Strains, Phase IV (KMG-IV): sequencing the most valuable type-strain genomes for metagenomic binning, comparative biology and taxonomic classification.</title>
        <authorList>
            <person name="Goeker M."/>
        </authorList>
    </citation>
    <scope>NUCLEOTIDE SEQUENCE [LARGE SCALE GENOMIC DNA]</scope>
    <source>
        <strain evidence="2 3">DSM 104150</strain>
    </source>
</reference>
<evidence type="ECO:0000256" key="1">
    <source>
        <dbReference type="ARBA" id="ARBA00010169"/>
    </source>
</evidence>
<sequence length="103" mass="11251">MTVALALVICPPDSADALASALVEAGVAACVNIVPQIRSVYRWQGAVCRDDEALLLIKHRADRFDALRDAVLARHPYELPEIVAVDLDRGHAAYLDWVVRSTT</sequence>
<dbReference type="Pfam" id="PF03091">
    <property type="entry name" value="CutA1"/>
    <property type="match status" value="1"/>
</dbReference>
<dbReference type="GO" id="GO:0005507">
    <property type="term" value="F:copper ion binding"/>
    <property type="evidence" value="ECO:0007669"/>
    <property type="project" value="TreeGrafter"/>
</dbReference>
<dbReference type="EMBL" id="QICN01000001">
    <property type="protein sequence ID" value="PXV70992.1"/>
    <property type="molecule type" value="Genomic_DNA"/>
</dbReference>
<keyword evidence="3" id="KW-1185">Reference proteome</keyword>
<dbReference type="InterPro" id="IPR015867">
    <property type="entry name" value="N-reg_PII/ATP_PRibTrfase_C"/>
</dbReference>
<dbReference type="AlphaFoldDB" id="A0A318EJD7"/>
<dbReference type="RefSeq" id="WP_110263788.1">
    <property type="nucleotide sequence ID" value="NZ_CAKZQT010000040.1"/>
</dbReference>
<evidence type="ECO:0000313" key="3">
    <source>
        <dbReference type="Proteomes" id="UP000248330"/>
    </source>
</evidence>
<dbReference type="PANTHER" id="PTHR23419">
    <property type="entry name" value="DIVALENT CATION TOLERANCE CUTA-RELATED"/>
    <property type="match status" value="1"/>
</dbReference>
<dbReference type="SUPFAM" id="SSF54913">
    <property type="entry name" value="GlnB-like"/>
    <property type="match status" value="1"/>
</dbReference>
<dbReference type="InterPro" id="IPR011322">
    <property type="entry name" value="N-reg_PII-like_a/b"/>
</dbReference>
<gene>
    <name evidence="2" type="ORF">C8D93_10130</name>
</gene>
<evidence type="ECO:0000313" key="2">
    <source>
        <dbReference type="EMBL" id="PXV70992.1"/>
    </source>
</evidence>
<dbReference type="Proteomes" id="UP000248330">
    <property type="component" value="Unassembled WGS sequence"/>
</dbReference>